<evidence type="ECO:0008006" key="5">
    <source>
        <dbReference type="Google" id="ProtNLM"/>
    </source>
</evidence>
<name>A0ABZ2M1I3_9BACT</name>
<dbReference type="RefSeq" id="WP_394824832.1">
    <property type="nucleotide sequence ID" value="NZ_CP089984.1"/>
</dbReference>
<evidence type="ECO:0000313" key="3">
    <source>
        <dbReference type="EMBL" id="WXB15207.1"/>
    </source>
</evidence>
<gene>
    <name evidence="3" type="ORF">LZC94_46235</name>
</gene>
<keyword evidence="2" id="KW-0732">Signal</keyword>
<feature type="region of interest" description="Disordered" evidence="1">
    <location>
        <begin position="22"/>
        <end position="55"/>
    </location>
</feature>
<dbReference type="EMBL" id="CP089984">
    <property type="protein sequence ID" value="WXB15207.1"/>
    <property type="molecule type" value="Genomic_DNA"/>
</dbReference>
<feature type="compositionally biased region" description="Low complexity" evidence="1">
    <location>
        <begin position="30"/>
        <end position="42"/>
    </location>
</feature>
<feature type="signal peptide" evidence="2">
    <location>
        <begin position="1"/>
        <end position="18"/>
    </location>
</feature>
<feature type="chain" id="PRO_5045938667" description="Lipoprotein" evidence="2">
    <location>
        <begin position="19"/>
        <end position="431"/>
    </location>
</feature>
<sequence length="431" mass="43044">MRTVLVVSVALLSLSAASCNKKSEPATDTASAPASASVAAPASAPPPPAAPAEASANAIARSDIGGQVVRVGEHQVELRLFANGFADAQGAFLDEKSKAKLVVHANAAANAHPLVTLAYEPALGRFAVHGASKAQLTPGPLDIELHLGKAVSKGRLDAAVLLTGPQMGGTLFVAGKHGVELDVRADGRVEALVADASGARINGGAGVELEVKLAGADGQAHAVKLAWDEAKARFAGQVDASVKLAAGPADVLLNGELAARLPTFALRAEAKHGGQVLVAGEYSVELVAKGPAVQAFVFDASAAPIAKGDLALSLRAGAGAFTKLAWDAPNLAYRAKLRAPIDLDVSPILIGIRADAKAFVGASIPTVRADANAKLDAKAKLPTAKVDAKAGAGAKASANIKVPKIEVSKSASASAGSGGASAKAGFSFGAK</sequence>
<keyword evidence="4" id="KW-1185">Reference proteome</keyword>
<evidence type="ECO:0000256" key="1">
    <source>
        <dbReference type="SAM" id="MobiDB-lite"/>
    </source>
</evidence>
<organism evidence="3 4">
    <name type="scientific">Pendulispora albinea</name>
    <dbReference type="NCBI Taxonomy" id="2741071"/>
    <lineage>
        <taxon>Bacteria</taxon>
        <taxon>Pseudomonadati</taxon>
        <taxon>Myxococcota</taxon>
        <taxon>Myxococcia</taxon>
        <taxon>Myxococcales</taxon>
        <taxon>Sorangiineae</taxon>
        <taxon>Pendulisporaceae</taxon>
        <taxon>Pendulispora</taxon>
    </lineage>
</organism>
<evidence type="ECO:0000313" key="4">
    <source>
        <dbReference type="Proteomes" id="UP001370348"/>
    </source>
</evidence>
<dbReference type="PROSITE" id="PS51257">
    <property type="entry name" value="PROKAR_LIPOPROTEIN"/>
    <property type="match status" value="1"/>
</dbReference>
<protein>
    <recommendedName>
        <fullName evidence="5">Lipoprotein</fullName>
    </recommendedName>
</protein>
<reference evidence="3 4" key="1">
    <citation type="submission" date="2021-12" db="EMBL/GenBank/DDBJ databases">
        <title>Discovery of the Pendulisporaceae a myxobacterial family with distinct sporulation behavior and unique specialized metabolism.</title>
        <authorList>
            <person name="Garcia R."/>
            <person name="Popoff A."/>
            <person name="Bader C.D."/>
            <person name="Loehr J."/>
            <person name="Walesch S."/>
            <person name="Walt C."/>
            <person name="Boldt J."/>
            <person name="Bunk B."/>
            <person name="Haeckl F.J.F.P.J."/>
            <person name="Gunesch A.P."/>
            <person name="Birkelbach J."/>
            <person name="Nuebel U."/>
            <person name="Pietschmann T."/>
            <person name="Bach T."/>
            <person name="Mueller R."/>
        </authorList>
    </citation>
    <scope>NUCLEOTIDE SEQUENCE [LARGE SCALE GENOMIC DNA]</scope>
    <source>
        <strain evidence="3 4">MSr11954</strain>
    </source>
</reference>
<feature type="region of interest" description="Disordered" evidence="1">
    <location>
        <begin position="412"/>
        <end position="431"/>
    </location>
</feature>
<dbReference type="Proteomes" id="UP001370348">
    <property type="component" value="Chromosome"/>
</dbReference>
<evidence type="ECO:0000256" key="2">
    <source>
        <dbReference type="SAM" id="SignalP"/>
    </source>
</evidence>
<proteinExistence type="predicted"/>
<accession>A0ABZ2M1I3</accession>